<keyword evidence="12" id="KW-1185">Reference proteome</keyword>
<comment type="function">
    <text evidence="10">Catalyzes the synthesis of alpha-ribazole-5'-phosphate from nicotinate mononucleotide (NAMN) and 5,6-dimethylbenzimidazole (DMB).</text>
</comment>
<evidence type="ECO:0000256" key="5">
    <source>
        <dbReference type="ARBA" id="ARBA00022573"/>
    </source>
</evidence>
<dbReference type="STRING" id="1476583.DEIPH_ctg012orf0079"/>
<gene>
    <name evidence="10" type="primary">cobT</name>
    <name evidence="11" type="ORF">DEIPH_ctg012orf0079</name>
</gene>
<dbReference type="GO" id="GO:0009236">
    <property type="term" value="P:cobalamin biosynthetic process"/>
    <property type="evidence" value="ECO:0007669"/>
    <property type="project" value="UniProtKB-UniRule"/>
</dbReference>
<dbReference type="Proteomes" id="UP000020492">
    <property type="component" value="Unassembled WGS sequence"/>
</dbReference>
<dbReference type="PANTHER" id="PTHR43463:SF1">
    <property type="entry name" value="NICOTINATE-NUCLEOTIDE--DIMETHYLBENZIMIDAZOLE PHOSPHORIBOSYLTRANSFERASE"/>
    <property type="match status" value="1"/>
</dbReference>
<dbReference type="InterPro" id="IPR023195">
    <property type="entry name" value="Nict_dMeBzImd_PRibTrfase_N"/>
</dbReference>
<dbReference type="Pfam" id="PF02283">
    <property type="entry name" value="CobU"/>
    <property type="match status" value="1"/>
</dbReference>
<evidence type="ECO:0000256" key="8">
    <source>
        <dbReference type="ARBA" id="ARBA00030686"/>
    </source>
</evidence>
<keyword evidence="7 10" id="KW-0808">Transferase</keyword>
<dbReference type="SUPFAM" id="SSF52540">
    <property type="entry name" value="P-loop containing nucleoside triphosphate hydrolases"/>
    <property type="match status" value="1"/>
</dbReference>
<dbReference type="GO" id="GO:0000166">
    <property type="term" value="F:nucleotide binding"/>
    <property type="evidence" value="ECO:0007669"/>
    <property type="project" value="InterPro"/>
</dbReference>
<dbReference type="eggNOG" id="COG2038">
    <property type="taxonomic scope" value="Bacteria"/>
</dbReference>
<dbReference type="Gene3D" id="3.40.50.10210">
    <property type="match status" value="1"/>
</dbReference>
<dbReference type="InterPro" id="IPR003203">
    <property type="entry name" value="CobU/CobP"/>
</dbReference>
<evidence type="ECO:0000256" key="1">
    <source>
        <dbReference type="ARBA" id="ARBA00005049"/>
    </source>
</evidence>
<dbReference type="FunFam" id="3.40.50.10210:FF:000001">
    <property type="entry name" value="Nicotinate-nucleotide--dimethylbenzimidazole phosphoribosyltransferase"/>
    <property type="match status" value="1"/>
</dbReference>
<dbReference type="AlphaFoldDB" id="A0A016QSZ5"/>
<dbReference type="NCBIfam" id="NF004469">
    <property type="entry name" value="PRK05800.1"/>
    <property type="match status" value="1"/>
</dbReference>
<comment type="caution">
    <text evidence="11">The sequence shown here is derived from an EMBL/GenBank/DDBJ whole genome shotgun (WGS) entry which is preliminary data.</text>
</comment>
<accession>A0A016QSZ5</accession>
<dbReference type="PANTHER" id="PTHR43463">
    <property type="entry name" value="NICOTINATE-NUCLEOTIDE--DIMETHYLBENZIMIDAZOLE PHOSPHORIBOSYLTRANSFERASE"/>
    <property type="match status" value="1"/>
</dbReference>
<dbReference type="Pfam" id="PF02277">
    <property type="entry name" value="DBI_PRT"/>
    <property type="match status" value="1"/>
</dbReference>
<dbReference type="SUPFAM" id="SSF52733">
    <property type="entry name" value="Nicotinate mononucleotide:5,6-dimethylbenzimidazole phosphoribosyltransferase (CobT)"/>
    <property type="match status" value="1"/>
</dbReference>
<dbReference type="InterPro" id="IPR027417">
    <property type="entry name" value="P-loop_NTPase"/>
</dbReference>
<evidence type="ECO:0000256" key="4">
    <source>
        <dbReference type="ARBA" id="ARBA00015486"/>
    </source>
</evidence>
<name>A0A016QSZ5_9DEIO</name>
<dbReference type="EC" id="2.4.2.21" evidence="3 10"/>
<dbReference type="PATRIC" id="fig|1476583.3.peg.910"/>
<dbReference type="Gene3D" id="1.10.1610.10">
    <property type="match status" value="1"/>
</dbReference>
<keyword evidence="5 10" id="KW-0169">Cobalamin biosynthesis</keyword>
<dbReference type="EMBL" id="JHAC01000012">
    <property type="protein sequence ID" value="EYB69012.1"/>
    <property type="molecule type" value="Genomic_DNA"/>
</dbReference>
<comment type="pathway">
    <text evidence="1 10">Nucleoside biosynthesis; alpha-ribazole biosynthesis; alpha-ribazole from 5,6-dimethylbenzimidazole: step 1/2.</text>
</comment>
<dbReference type="GO" id="GO:0008939">
    <property type="term" value="F:nicotinate-nucleotide-dimethylbenzimidazole phosphoribosyltransferase activity"/>
    <property type="evidence" value="ECO:0007669"/>
    <property type="project" value="UniProtKB-UniRule"/>
</dbReference>
<evidence type="ECO:0000256" key="2">
    <source>
        <dbReference type="ARBA" id="ARBA00007110"/>
    </source>
</evidence>
<protein>
    <recommendedName>
        <fullName evidence="4 10">Nicotinate-nucleotide--dimethylbenzimidazole phosphoribosyltransferase</fullName>
        <shortName evidence="10">NN:DBI PRT</shortName>
        <ecNumber evidence="3 10">2.4.2.21</ecNumber>
    </recommendedName>
    <alternativeName>
        <fullName evidence="8 10">N(1)-alpha-phosphoribosyltransferase</fullName>
    </alternativeName>
</protein>
<evidence type="ECO:0000256" key="6">
    <source>
        <dbReference type="ARBA" id="ARBA00022676"/>
    </source>
</evidence>
<dbReference type="NCBIfam" id="TIGR03160">
    <property type="entry name" value="cobT_DBIPRT"/>
    <property type="match status" value="1"/>
</dbReference>
<evidence type="ECO:0000256" key="7">
    <source>
        <dbReference type="ARBA" id="ARBA00022679"/>
    </source>
</evidence>
<comment type="similarity">
    <text evidence="2 10">Belongs to the CobT family.</text>
</comment>
<dbReference type="HAMAP" id="MF_00230">
    <property type="entry name" value="CobT"/>
    <property type="match status" value="1"/>
</dbReference>
<reference evidence="11 12" key="1">
    <citation type="submission" date="2014-03" db="EMBL/GenBank/DDBJ databases">
        <title>Draft genome sequence of Deinococcus phoenicis 1P10ME.</title>
        <authorList>
            <person name="Stepanov V.G."/>
            <person name="Vaishampayan P."/>
            <person name="Venkateswaran K."/>
            <person name="Fox G.E."/>
        </authorList>
    </citation>
    <scope>NUCLEOTIDE SEQUENCE [LARGE SCALE GENOMIC DNA]</scope>
    <source>
        <strain evidence="11 12">1P10ME</strain>
    </source>
</reference>
<dbReference type="UniPathway" id="UPA00061">
    <property type="reaction ID" value="UER00516"/>
</dbReference>
<dbReference type="GO" id="GO:0043752">
    <property type="term" value="F:adenosylcobinamide kinase activity"/>
    <property type="evidence" value="ECO:0007669"/>
    <property type="project" value="InterPro"/>
</dbReference>
<dbReference type="eggNOG" id="COG2087">
    <property type="taxonomic scope" value="Bacteria"/>
</dbReference>
<dbReference type="InterPro" id="IPR036087">
    <property type="entry name" value="Nict_dMeBzImd_PRibTrfase_sf"/>
</dbReference>
<evidence type="ECO:0000256" key="9">
    <source>
        <dbReference type="ARBA" id="ARBA00047340"/>
    </source>
</evidence>
<comment type="catalytic activity">
    <reaction evidence="9 10">
        <text>5,6-dimethylbenzimidazole + nicotinate beta-D-ribonucleotide = alpha-ribazole 5'-phosphate + nicotinate + H(+)</text>
        <dbReference type="Rhea" id="RHEA:11196"/>
        <dbReference type="ChEBI" id="CHEBI:15378"/>
        <dbReference type="ChEBI" id="CHEBI:15890"/>
        <dbReference type="ChEBI" id="CHEBI:32544"/>
        <dbReference type="ChEBI" id="CHEBI:57502"/>
        <dbReference type="ChEBI" id="CHEBI:57918"/>
        <dbReference type="EC" id="2.4.2.21"/>
    </reaction>
</comment>
<dbReference type="CDD" id="cd02439">
    <property type="entry name" value="DMB-PRT_CobT"/>
    <property type="match status" value="1"/>
</dbReference>
<evidence type="ECO:0000313" key="12">
    <source>
        <dbReference type="Proteomes" id="UP000020492"/>
    </source>
</evidence>
<dbReference type="InterPro" id="IPR017846">
    <property type="entry name" value="Nict_dMeBzImd_PRibTrfase_bact"/>
</dbReference>
<organism evidence="11 12">
    <name type="scientific">Deinococcus phoenicis</name>
    <dbReference type="NCBI Taxonomy" id="1476583"/>
    <lineage>
        <taxon>Bacteria</taxon>
        <taxon>Thermotogati</taxon>
        <taxon>Deinococcota</taxon>
        <taxon>Deinococci</taxon>
        <taxon>Deinococcales</taxon>
        <taxon>Deinococcaceae</taxon>
        <taxon>Deinococcus</taxon>
    </lineage>
</organism>
<feature type="active site" description="Proton acceptor" evidence="10">
    <location>
        <position position="507"/>
    </location>
</feature>
<evidence type="ECO:0000256" key="10">
    <source>
        <dbReference type="HAMAP-Rule" id="MF_00230"/>
    </source>
</evidence>
<dbReference type="NCBIfam" id="NF000996">
    <property type="entry name" value="PRK00105.1"/>
    <property type="match status" value="1"/>
</dbReference>
<dbReference type="UniPathway" id="UPA00148">
    <property type="reaction ID" value="UER00236"/>
</dbReference>
<sequence>MTGGARSGKSSFAERLAAASGEAVTYLATAQAFDAEMEDRIRRHRADRPVGWATVEEPLNVPGALRAAVTPTALLDCLSLWVSNLLLADHTDGAILEQADALLAAARARPGLTVLVTNEVGFGIVPDNALARRYRDVLGWVNQRAAAASDEAWLLVSGLPLPLKPAPRPSFLSPRSPMHPDLTALISAVHPADPAAMQAARERQAQLTKPAGALGDLESLAVRLAGVFGTEKPQPRGVAVLVAAGDHGVAQPDSEGGGVSAYPPEVTPAMVANFLADTPAGPGGAAVNAIARTVGARVYVMDAGVNADLPGHPALVRAAVRRGTRDLRREAAMTRGETEALVLAGAALARRAIEEGADLLIPGEMGIGNTTPAAALTARLLNLGPEAVTGRGTGVDDATLARKVEAVRGALDRHASDPADPLGVLADLGGFEIAAMLGMMLQAAASRRAVILDGFVEGSAALVGVALAPALRDFLFPAGECAEIGHAAQLAHLNLKPMFRLGLRLGEGTGGVLAAPLLLSAAATLREMRTFAEAGVPGGG</sequence>
<evidence type="ECO:0000256" key="3">
    <source>
        <dbReference type="ARBA" id="ARBA00011991"/>
    </source>
</evidence>
<proteinExistence type="inferred from homology"/>
<dbReference type="CDD" id="cd00544">
    <property type="entry name" value="CobU"/>
    <property type="match status" value="1"/>
</dbReference>
<keyword evidence="6 10" id="KW-0328">Glycosyltransferase</keyword>
<dbReference type="InterPro" id="IPR003200">
    <property type="entry name" value="Nict_dMeBzImd_PRibTrfase"/>
</dbReference>
<dbReference type="Gene3D" id="3.40.50.300">
    <property type="entry name" value="P-loop containing nucleotide triphosphate hydrolases"/>
    <property type="match status" value="1"/>
</dbReference>
<evidence type="ECO:0000313" key="11">
    <source>
        <dbReference type="EMBL" id="EYB69012.1"/>
    </source>
</evidence>